<accession>A0A251TNI7</accession>
<gene>
    <name evidence="1" type="ORF">HannXRQ_Chr10g0306791</name>
</gene>
<dbReference type="AlphaFoldDB" id="A0A251TNI7"/>
<name>A0A251TNI7_HELAN</name>
<proteinExistence type="predicted"/>
<evidence type="ECO:0000313" key="1">
    <source>
        <dbReference type="EMBL" id="OTG12172.1"/>
    </source>
</evidence>
<dbReference type="Proteomes" id="UP000215914">
    <property type="component" value="Chromosome 10"/>
</dbReference>
<sequence>MCDAREESALHLFASCSLVVQRLQEVEEGGVLSDTNCDLGYLEVSKRADFHKQASQFHKDEGRNKVPRLFVANKSGGSCWSEMWCNFDLVYMGV</sequence>
<protein>
    <submittedName>
        <fullName evidence="1">Uncharacterized protein</fullName>
    </submittedName>
</protein>
<organism evidence="1 2">
    <name type="scientific">Helianthus annuus</name>
    <name type="common">Common sunflower</name>
    <dbReference type="NCBI Taxonomy" id="4232"/>
    <lineage>
        <taxon>Eukaryota</taxon>
        <taxon>Viridiplantae</taxon>
        <taxon>Streptophyta</taxon>
        <taxon>Embryophyta</taxon>
        <taxon>Tracheophyta</taxon>
        <taxon>Spermatophyta</taxon>
        <taxon>Magnoliopsida</taxon>
        <taxon>eudicotyledons</taxon>
        <taxon>Gunneridae</taxon>
        <taxon>Pentapetalae</taxon>
        <taxon>asterids</taxon>
        <taxon>campanulids</taxon>
        <taxon>Asterales</taxon>
        <taxon>Asteraceae</taxon>
        <taxon>Asteroideae</taxon>
        <taxon>Heliantheae alliance</taxon>
        <taxon>Heliantheae</taxon>
        <taxon>Helianthus</taxon>
    </lineage>
</organism>
<reference evidence="2" key="1">
    <citation type="journal article" date="2017" name="Nature">
        <title>The sunflower genome provides insights into oil metabolism, flowering and Asterid evolution.</title>
        <authorList>
            <person name="Badouin H."/>
            <person name="Gouzy J."/>
            <person name="Grassa C.J."/>
            <person name="Murat F."/>
            <person name="Staton S.E."/>
            <person name="Cottret L."/>
            <person name="Lelandais-Briere C."/>
            <person name="Owens G.L."/>
            <person name="Carrere S."/>
            <person name="Mayjonade B."/>
            <person name="Legrand L."/>
            <person name="Gill N."/>
            <person name="Kane N.C."/>
            <person name="Bowers J.E."/>
            <person name="Hubner S."/>
            <person name="Bellec A."/>
            <person name="Berard A."/>
            <person name="Berges H."/>
            <person name="Blanchet N."/>
            <person name="Boniface M.C."/>
            <person name="Brunel D."/>
            <person name="Catrice O."/>
            <person name="Chaidir N."/>
            <person name="Claudel C."/>
            <person name="Donnadieu C."/>
            <person name="Faraut T."/>
            <person name="Fievet G."/>
            <person name="Helmstetter N."/>
            <person name="King M."/>
            <person name="Knapp S.J."/>
            <person name="Lai Z."/>
            <person name="Le Paslier M.C."/>
            <person name="Lippi Y."/>
            <person name="Lorenzon L."/>
            <person name="Mandel J.R."/>
            <person name="Marage G."/>
            <person name="Marchand G."/>
            <person name="Marquand E."/>
            <person name="Bret-Mestries E."/>
            <person name="Morien E."/>
            <person name="Nambeesan S."/>
            <person name="Nguyen T."/>
            <person name="Pegot-Espagnet P."/>
            <person name="Pouilly N."/>
            <person name="Raftis F."/>
            <person name="Sallet E."/>
            <person name="Schiex T."/>
            <person name="Thomas J."/>
            <person name="Vandecasteele C."/>
            <person name="Vares D."/>
            <person name="Vear F."/>
            <person name="Vautrin S."/>
            <person name="Crespi M."/>
            <person name="Mangin B."/>
            <person name="Burke J.M."/>
            <person name="Salse J."/>
            <person name="Munos S."/>
            <person name="Vincourt P."/>
            <person name="Rieseberg L.H."/>
            <person name="Langlade N.B."/>
        </authorList>
    </citation>
    <scope>NUCLEOTIDE SEQUENCE [LARGE SCALE GENOMIC DNA]</scope>
    <source>
        <strain evidence="2">cv. SF193</strain>
    </source>
</reference>
<dbReference type="InParanoid" id="A0A251TNI7"/>
<evidence type="ECO:0000313" key="2">
    <source>
        <dbReference type="Proteomes" id="UP000215914"/>
    </source>
</evidence>
<dbReference type="EMBL" id="CM007899">
    <property type="protein sequence ID" value="OTG12172.1"/>
    <property type="molecule type" value="Genomic_DNA"/>
</dbReference>
<keyword evidence="2" id="KW-1185">Reference proteome</keyword>